<feature type="domain" description="Rv3660c-like CheY-like N-terminal" evidence="2">
    <location>
        <begin position="13"/>
        <end position="120"/>
    </location>
</feature>
<dbReference type="GO" id="GO:0005524">
    <property type="term" value="F:ATP binding"/>
    <property type="evidence" value="ECO:0007669"/>
    <property type="project" value="TreeGrafter"/>
</dbReference>
<protein>
    <submittedName>
        <fullName evidence="3">Secretion/DNA translocation related CpaE-like protein</fullName>
    </submittedName>
</protein>
<name>A0A841ED98_9ACTN</name>
<dbReference type="GO" id="GO:0051782">
    <property type="term" value="P:negative regulation of cell division"/>
    <property type="evidence" value="ECO:0007669"/>
    <property type="project" value="TreeGrafter"/>
</dbReference>
<feature type="region of interest" description="Disordered" evidence="1">
    <location>
        <begin position="329"/>
        <end position="395"/>
    </location>
</feature>
<proteinExistence type="predicted"/>
<dbReference type="InterPro" id="IPR022521">
    <property type="entry name" value="Rv3660c"/>
</dbReference>
<dbReference type="AlphaFoldDB" id="A0A841ED98"/>
<dbReference type="PANTHER" id="PTHR43384:SF11">
    <property type="entry name" value="SEPTUM SITE DETERMINING PROTEIN"/>
    <property type="match status" value="1"/>
</dbReference>
<gene>
    <name evidence="3" type="ORF">HNR25_002689</name>
</gene>
<dbReference type="GO" id="GO:0005829">
    <property type="term" value="C:cytosol"/>
    <property type="evidence" value="ECO:0007669"/>
    <property type="project" value="TreeGrafter"/>
</dbReference>
<dbReference type="RefSeq" id="WP_184635524.1">
    <property type="nucleotide sequence ID" value="NZ_BAABKT010000043.1"/>
</dbReference>
<dbReference type="PANTHER" id="PTHR43384">
    <property type="entry name" value="SEPTUM SITE-DETERMINING PROTEIN MIND HOMOLOG, CHLOROPLASTIC-RELATED"/>
    <property type="match status" value="1"/>
</dbReference>
<evidence type="ECO:0000256" key="1">
    <source>
        <dbReference type="SAM" id="MobiDB-lite"/>
    </source>
</evidence>
<dbReference type="InterPro" id="IPR050625">
    <property type="entry name" value="ParA/MinD_ATPase"/>
</dbReference>
<dbReference type="Pfam" id="PF26563">
    <property type="entry name" value="Rv3660c_N"/>
    <property type="match status" value="1"/>
</dbReference>
<sequence>MDASAPARPLFATEDPRLLDDLLRLAAAAGVEATVAHHAAHAVTEWNRAPAVVVGVDLLPALARLDPPPRRHVLVAGLSAHRHGAEVWEDALRTGAAAVLSLPADEPRLSALLTESAHARAEHAPVVAVIGGRGGAGASLLAIALAGAARRANLRSALVDADPLGSGLDTLLGREDAPGDRWGDLVARHGRLNWSALRSRLPEAGGIALVTWGQGPAAEVPPAAMHSVLTCAARGSDIVVADLPRGPDPGADEALRRASTVLLVVPAEVPAVFAAARTAPRLGRSARDVRLVVRESGGDVSAADVARTLDLPTACRVRADRGLLRGLRAGAPAAPDDPRSSPLAGTVDRLLSDLRSASGPSAADTGGPSPPTPVPSSVSRPDPGDPPHGNGGRTR</sequence>
<evidence type="ECO:0000313" key="3">
    <source>
        <dbReference type="EMBL" id="MBB5998938.1"/>
    </source>
</evidence>
<dbReference type="EMBL" id="JACHLY010000001">
    <property type="protein sequence ID" value="MBB5998938.1"/>
    <property type="molecule type" value="Genomic_DNA"/>
</dbReference>
<dbReference type="GO" id="GO:0016887">
    <property type="term" value="F:ATP hydrolysis activity"/>
    <property type="evidence" value="ECO:0007669"/>
    <property type="project" value="TreeGrafter"/>
</dbReference>
<comment type="caution">
    <text evidence="3">The sequence shown here is derived from an EMBL/GenBank/DDBJ whole genome shotgun (WGS) entry which is preliminary data.</text>
</comment>
<dbReference type="Proteomes" id="UP000578077">
    <property type="component" value="Unassembled WGS sequence"/>
</dbReference>
<accession>A0A841ED98</accession>
<dbReference type="InterPro" id="IPR059050">
    <property type="entry name" value="Rv3660c_N"/>
</dbReference>
<dbReference type="NCBIfam" id="TIGR03815">
    <property type="entry name" value="CpaE_hom_Actino"/>
    <property type="match status" value="1"/>
</dbReference>
<evidence type="ECO:0000259" key="2">
    <source>
        <dbReference type="Pfam" id="PF26563"/>
    </source>
</evidence>
<keyword evidence="4" id="KW-1185">Reference proteome</keyword>
<evidence type="ECO:0000313" key="4">
    <source>
        <dbReference type="Proteomes" id="UP000578077"/>
    </source>
</evidence>
<organism evidence="3 4">
    <name type="scientific">Streptomonospora salina</name>
    <dbReference type="NCBI Taxonomy" id="104205"/>
    <lineage>
        <taxon>Bacteria</taxon>
        <taxon>Bacillati</taxon>
        <taxon>Actinomycetota</taxon>
        <taxon>Actinomycetes</taxon>
        <taxon>Streptosporangiales</taxon>
        <taxon>Nocardiopsidaceae</taxon>
        <taxon>Streptomonospora</taxon>
    </lineage>
</organism>
<reference evidence="3 4" key="1">
    <citation type="submission" date="2020-08" db="EMBL/GenBank/DDBJ databases">
        <title>Sequencing the genomes of 1000 actinobacteria strains.</title>
        <authorList>
            <person name="Klenk H.-P."/>
        </authorList>
    </citation>
    <scope>NUCLEOTIDE SEQUENCE [LARGE SCALE GENOMIC DNA]</scope>
    <source>
        <strain evidence="3 4">DSM 44593</strain>
    </source>
</reference>
<dbReference type="GO" id="GO:0009898">
    <property type="term" value="C:cytoplasmic side of plasma membrane"/>
    <property type="evidence" value="ECO:0007669"/>
    <property type="project" value="TreeGrafter"/>
</dbReference>
<dbReference type="SUPFAM" id="SSF52540">
    <property type="entry name" value="P-loop containing nucleoside triphosphate hydrolases"/>
    <property type="match status" value="1"/>
</dbReference>
<dbReference type="InterPro" id="IPR027417">
    <property type="entry name" value="P-loop_NTPase"/>
</dbReference>
<dbReference type="Gene3D" id="3.40.50.300">
    <property type="entry name" value="P-loop containing nucleotide triphosphate hydrolases"/>
    <property type="match status" value="1"/>
</dbReference>